<sequence length="2392" mass="254424">MTKYLSFAIWSILLILASSLTGWAQTAPGGVRSINYARIGPAPIIRDMHVDTQGNIFVAGIYNGDNPPTLDPFTSQLPEASADGVWDVYVAKYDGAGVLQWLRSGVSESAELLNVSDIAVDASGNVYVSGTVRGDYARFYDADGSFQVQGSAFNSVYSNGAYVLRYTSNGEISHIWNKHFEGQAGSYSAMAMVLNGSDIYVAGQETGNTRAYIAKLNTSLAEQSYNPIGTGNIEPRDMVRDANGAFYLTGSVKSTVSLGGSQFTATSQGDVYVAKYSSAYTYSWGFQVSSQASTEYGTSIAVNANGDVFLLAQVNGLATTIINKYNSMGNLQAGNISLSATGTSPYVKGEKLLIDNDGNLFVLGRFRGTSDLDPGAGTTTVSDANGGYFWAGYTNSLAFSWRSPALWNNSVNTSITGFFDSFNKYHVAFHYDYSGNQNGYLASYSFESDRTAPAFTNRNPADGSSNVARNANLEITFNEAVQASPSASISIKNYSTNEVIESFTLPSPRVSIVDNVVTIDPTTDFPLTKTAQRYYVNYTGFRDAAGNFSNAIQDKNTWEFLVTFDNTAPTVSSFLPAQNAVDASVSQNLQITFSEPVFEITDGFFRLYKTSGGELIETFTLPSARVVTNGNTVTIDPSNDLEAGTQYYLGISSNTMRDEADNRVLGNLSSSFWTFTTADVADTQAPVLSNLSPLDNATEVAPSSNLTLTFDENISGVESKTLSLRLASNNGVVENFTLPSAAVTIEANQVTINPSADLASSIGYYVLIDAGTFEDAAGNDFAGIASTTAWNFTTAAIADIVAPTISTLSPSNGAVDVALDANLQITFSEPVVPVTDGLIQLIRKASGGVMPGFNYSLPHPNVTVSGNVVTINWEDDMLPTEEFWVYLKPNSFEDAAGNNAPGYTTEAGWAFTTVFVEDNTNPILVNVSPVVNATGVAVNSPIHLYFSEFVQLNAGGTISLNYIGAEMPIEQYTLPSDRVYVSGAEVSIYPTNNLPNGKQIYLNVSNNAISDYQLNYYEGVSDATSITFTTVASAAPTLTAVYPNTNSTNVPVGVQQMKMVTNETVYVNEASGGSVDLYTLDGTLVSSLTAAELGSGYTENSFFFNTILAPSTTYYITVSADLFRTNGGGSFAGISDNTTWRFSTQSAEDSYSLISSFSPAHGATQVSESLSEIRLDFTQEVNADSGKFRLRKQSDNSLVKEWDLNTDVTFNSVDNYAIFPLDIVLEPNTTYYIDNSFDNSGNYDPGLLLYEYAYDAGLDIYTGAYIAPWATDFWTFTTGQTDNVAPTIVSVTPSQNTTGVSINPEFIIEFSEEVVINDAGFDFVRLYIFPTLIETVQLRNTELVTFEGNLVKVRFSAPLEYSTQYLFGVTSQMVKDLAGNPNQANANITFFTEAHPDTDAPLVTSLYPSNGASKVPFDTVYTMHFNELIALDNSDTKYVKLYNQNDELVHQVLINASNLQVGEDGQSVTMKFNANEGQQYFNLGTSYYILVDEGGIKDLYDNPLASLQSVSDWAFTIQTREEAYEVYTDFSPARGAVEVPISVGTLQMTYNQPVVKSGSGAYRLKDANGNLIKEWASDAEEIVVNNEVVSITNVPELAYSTSYFVEHVGPYSAFGGDITWGSVYGLNSFRLLHWRQDASYWTFTTEAAPKAAQSITFEALPTKTFGDAAFDLTATASSGLEVSYSSSDETVATINGSTLTIVGAGTATITASQAGDADYEAAASVGQVLTVNKATQSITFNALSTKTFGDAAFGLSATASSGLAVSYSSSDESVATINGTALTIIGAGTATITASQSGNANYEAATSVEQVLTVNKANQTISIESIADKSISDDPFEIIATSTSGLSLSYAILSGPATIEGNVISLNGSSGTVALEVSQAGNANYNAASAQTSFAVLDDSKTNQSITFAALEDKTYGDAAFTLSATASSGLEVVYSSSDESVATISGNTLTIQGAGSALITATQSGNDSFNPASAVSQSLTVNAANLTLTVDDKSITYGEALPEFTYQLTGFVNGEDASVLTQIPQISSTATANSDAGSYEITANGAEAANYTFTYEAGTLTINKANQTINITTIAQQNIDAGTITVEATASSGLEVSFTVLSGPATVVGNQLTLSGTPGTVVLEASQAGNQNYEAASAQTSFTVIDPANPCEGFAVSLLSQTDNLCAGEANGAISVTVTGGTEPYAYSWSNGGESQNLSSLAAGDYTLTVTDANECTVSLSVSITEPSALVVSFTTQAQTDADAPNGSIDLTVSGGTSPYTYAWSNEATEEDLSGLTAGDYNVTITDANGCSISQNITVAEDIEVVSGIAENAFQVKAYPNPCSEYLSIEWEGNEVKTLRLLSLQGQMVQEHRLSGQQQYRLDVSKEQAGIYLLQIATGSRSQILKIRIEK</sequence>
<protein>
    <submittedName>
        <fullName evidence="6">Ig-like domain-containing protein</fullName>
    </submittedName>
</protein>
<feature type="domain" description="SbsA Ig-like" evidence="3">
    <location>
        <begin position="1397"/>
        <end position="1516"/>
    </location>
</feature>
<gene>
    <name evidence="6" type="ORF">QWY31_06335</name>
</gene>
<dbReference type="Pfam" id="PF18962">
    <property type="entry name" value="Por_Secre_tail"/>
    <property type="match status" value="1"/>
</dbReference>
<dbReference type="Gene3D" id="3.30.160.710">
    <property type="match status" value="1"/>
</dbReference>
<evidence type="ECO:0000259" key="5">
    <source>
        <dbReference type="Pfam" id="PF18962"/>
    </source>
</evidence>
<dbReference type="EMBL" id="JAUHJS010000003">
    <property type="protein sequence ID" value="MDN4165110.1"/>
    <property type="molecule type" value="Genomic_DNA"/>
</dbReference>
<feature type="domain" description="SbsA Ig-like" evidence="3">
    <location>
        <begin position="565"/>
        <end position="677"/>
    </location>
</feature>
<dbReference type="Proteomes" id="UP001168552">
    <property type="component" value="Unassembled WGS sequence"/>
</dbReference>
<dbReference type="Gene3D" id="2.60.40.1220">
    <property type="match status" value="2"/>
</dbReference>
<dbReference type="NCBIfam" id="TIGR04183">
    <property type="entry name" value="Por_Secre_tail"/>
    <property type="match status" value="1"/>
</dbReference>
<dbReference type="InterPro" id="IPR032812">
    <property type="entry name" value="SbsA_Ig"/>
</dbReference>
<evidence type="ECO:0000256" key="1">
    <source>
        <dbReference type="ARBA" id="ARBA00022729"/>
    </source>
</evidence>
<dbReference type="Pfam" id="PF13205">
    <property type="entry name" value="Big_5"/>
    <property type="match status" value="7"/>
</dbReference>
<dbReference type="InterPro" id="IPR025667">
    <property type="entry name" value="SprB_repeat"/>
</dbReference>
<dbReference type="Gene3D" id="2.60.40.740">
    <property type="match status" value="2"/>
</dbReference>
<keyword evidence="7" id="KW-1185">Reference proteome</keyword>
<comment type="caution">
    <text evidence="6">The sequence shown here is derived from an EMBL/GenBank/DDBJ whole genome shotgun (WGS) entry which is preliminary data.</text>
</comment>
<dbReference type="Gene3D" id="2.60.40.1080">
    <property type="match status" value="2"/>
</dbReference>
<feature type="domain" description="SbsA Ig-like" evidence="3">
    <location>
        <begin position="449"/>
        <end position="560"/>
    </location>
</feature>
<evidence type="ECO:0000313" key="7">
    <source>
        <dbReference type="Proteomes" id="UP001168552"/>
    </source>
</evidence>
<dbReference type="RefSeq" id="WP_320003639.1">
    <property type="nucleotide sequence ID" value="NZ_JAUHJS010000003.1"/>
</dbReference>
<keyword evidence="1 2" id="KW-0732">Signal</keyword>
<evidence type="ECO:0000259" key="4">
    <source>
        <dbReference type="Pfam" id="PF18676"/>
    </source>
</evidence>
<dbReference type="InterPro" id="IPR041286">
    <property type="entry name" value="MBG_2"/>
</dbReference>
<accession>A0ABT8F3Y3</accession>
<reference evidence="6" key="1">
    <citation type="submission" date="2023-06" db="EMBL/GenBank/DDBJ databases">
        <title>Cytophagales bacterium Strain LB-30, isolated from soil.</title>
        <authorList>
            <person name="Liu B."/>
        </authorList>
    </citation>
    <scope>NUCLEOTIDE SEQUENCE</scope>
    <source>
        <strain evidence="6">LB-30</strain>
    </source>
</reference>
<dbReference type="InterPro" id="IPR026444">
    <property type="entry name" value="Secre_tail"/>
</dbReference>
<name>A0ABT8F3Y3_9BACT</name>
<organism evidence="6 7">
    <name type="scientific">Shiella aurantiaca</name>
    <dbReference type="NCBI Taxonomy" id="3058365"/>
    <lineage>
        <taxon>Bacteria</taxon>
        <taxon>Pseudomonadati</taxon>
        <taxon>Bacteroidota</taxon>
        <taxon>Cytophagia</taxon>
        <taxon>Cytophagales</taxon>
        <taxon>Shiellaceae</taxon>
        <taxon>Shiella</taxon>
    </lineage>
</organism>
<feature type="signal peptide" evidence="2">
    <location>
        <begin position="1"/>
        <end position="24"/>
    </location>
</feature>
<proteinExistence type="predicted"/>
<feature type="domain" description="SbsA Ig-like" evidence="3">
    <location>
        <begin position="682"/>
        <end position="794"/>
    </location>
</feature>
<dbReference type="Pfam" id="PF13573">
    <property type="entry name" value="SprB"/>
    <property type="match status" value="2"/>
</dbReference>
<feature type="domain" description="Secretion system C-terminal sorting" evidence="5">
    <location>
        <begin position="2320"/>
        <end position="2388"/>
    </location>
</feature>
<dbReference type="SUPFAM" id="SSF49373">
    <property type="entry name" value="Invasin/intimin cell-adhesion fragments"/>
    <property type="match status" value="3"/>
</dbReference>
<dbReference type="Pfam" id="PF18676">
    <property type="entry name" value="MBG_2"/>
    <property type="match status" value="1"/>
</dbReference>
<evidence type="ECO:0000259" key="3">
    <source>
        <dbReference type="Pfam" id="PF13205"/>
    </source>
</evidence>
<dbReference type="InterPro" id="IPR014755">
    <property type="entry name" value="Cu-Rt/internalin_Ig-like"/>
</dbReference>
<dbReference type="SUPFAM" id="SSF63829">
    <property type="entry name" value="Calcium-dependent phosphotriesterase"/>
    <property type="match status" value="1"/>
</dbReference>
<feature type="chain" id="PRO_5047059209" evidence="2">
    <location>
        <begin position="25"/>
        <end position="2392"/>
    </location>
</feature>
<feature type="domain" description="SbsA Ig-like" evidence="3">
    <location>
        <begin position="918"/>
        <end position="1030"/>
    </location>
</feature>
<dbReference type="InterPro" id="IPR008964">
    <property type="entry name" value="Invasin/intimin_cell_adhesion"/>
</dbReference>
<feature type="domain" description="MBG" evidence="4">
    <location>
        <begin position="1987"/>
        <end position="2062"/>
    </location>
</feature>
<evidence type="ECO:0000256" key="2">
    <source>
        <dbReference type="SAM" id="SignalP"/>
    </source>
</evidence>
<evidence type="ECO:0000313" key="6">
    <source>
        <dbReference type="EMBL" id="MDN4165110.1"/>
    </source>
</evidence>
<feature type="domain" description="SbsA Ig-like" evidence="3">
    <location>
        <begin position="799"/>
        <end position="913"/>
    </location>
</feature>
<feature type="domain" description="SbsA Ig-like" evidence="3">
    <location>
        <begin position="1282"/>
        <end position="1392"/>
    </location>
</feature>